<dbReference type="RefSeq" id="WP_088421610.1">
    <property type="nucleotide sequence ID" value="NZ_NJBA01000013.1"/>
</dbReference>
<evidence type="ECO:0000313" key="5">
    <source>
        <dbReference type="EMBL" id="OWP47634.1"/>
    </source>
</evidence>
<comment type="similarity">
    <text evidence="2">Belongs to the short-chain dehydrogenases/reductases (SDR) family.</text>
</comment>
<comment type="similarity">
    <text evidence="3">Belongs to the NAD(P)-dependent epimerase/dehydratase family.</text>
</comment>
<dbReference type="InterPro" id="IPR057326">
    <property type="entry name" value="KR_dom"/>
</dbReference>
<proteinExistence type="inferred from homology"/>
<evidence type="ECO:0000256" key="1">
    <source>
        <dbReference type="ARBA" id="ARBA00005125"/>
    </source>
</evidence>
<comment type="pathway">
    <text evidence="1">Bacterial outer membrane biogenesis; LPS O-antigen biosynthesis.</text>
</comment>
<dbReference type="SMART" id="SM00822">
    <property type="entry name" value="PKS_KR"/>
    <property type="match status" value="1"/>
</dbReference>
<evidence type="ECO:0000256" key="3">
    <source>
        <dbReference type="ARBA" id="ARBA00007637"/>
    </source>
</evidence>
<dbReference type="InterPro" id="IPR036291">
    <property type="entry name" value="NAD(P)-bd_dom_sf"/>
</dbReference>
<accession>A0A246F3L6</accession>
<evidence type="ECO:0000256" key="2">
    <source>
        <dbReference type="ARBA" id="ARBA00006484"/>
    </source>
</evidence>
<protein>
    <submittedName>
        <fullName evidence="5">NAD-dependent dehydratase</fullName>
    </submittedName>
</protein>
<dbReference type="AlphaFoldDB" id="A0A246F3L6"/>
<dbReference type="Proteomes" id="UP000198145">
    <property type="component" value="Unassembled WGS sequence"/>
</dbReference>
<dbReference type="InterPro" id="IPR001509">
    <property type="entry name" value="Epimerase_deHydtase"/>
</dbReference>
<organism evidence="5 6">
    <name type="scientific">Pseudomonas nitroreducens</name>
    <dbReference type="NCBI Taxonomy" id="46680"/>
    <lineage>
        <taxon>Bacteria</taxon>
        <taxon>Pseudomonadati</taxon>
        <taxon>Pseudomonadota</taxon>
        <taxon>Gammaproteobacteria</taxon>
        <taxon>Pseudomonadales</taxon>
        <taxon>Pseudomonadaceae</taxon>
        <taxon>Pseudomonas</taxon>
    </lineage>
</organism>
<dbReference type="eggNOG" id="COG0451">
    <property type="taxonomic scope" value="Bacteria"/>
</dbReference>
<dbReference type="Gene3D" id="3.90.25.10">
    <property type="entry name" value="UDP-galactose 4-epimerase, domain 1"/>
    <property type="match status" value="1"/>
</dbReference>
<dbReference type="Pfam" id="PF01370">
    <property type="entry name" value="Epimerase"/>
    <property type="match status" value="1"/>
</dbReference>
<dbReference type="Gene3D" id="3.40.50.720">
    <property type="entry name" value="NAD(P)-binding Rossmann-like Domain"/>
    <property type="match status" value="1"/>
</dbReference>
<gene>
    <name evidence="5" type="ORF">CEG18_27515</name>
</gene>
<evidence type="ECO:0000313" key="6">
    <source>
        <dbReference type="Proteomes" id="UP000198145"/>
    </source>
</evidence>
<evidence type="ECO:0000259" key="4">
    <source>
        <dbReference type="SMART" id="SM00822"/>
    </source>
</evidence>
<sequence length="315" mass="33813">MSDRLSPTAQPILITGGAGFIGSHLADALLAQGFAVRVLDDLSTGKRENLDGRVELIVGDVADEAALRGAVSGCQGVVHLAAIASVQASVEDPVGTHRANFIGTLNLCEAMHQEGIQRVLFASSAAVYGQNGEGSAIDEDVVKAPLTPYAADKLASEYYLDFYRREHGLEPAIFRFFNVYGPRQDPSSPYSGVISIFARRAEQGLPITVFGDGEQTRDFIYVGDLVKLLVTALLADEVAESAINVGLDQSTSLNQLLAEIGKLTGGLPDITYRPARHGDIRHSRADNRRLLQRYRLDAPTPLAEGLAQLITTRVS</sequence>
<dbReference type="SUPFAM" id="SSF51735">
    <property type="entry name" value="NAD(P)-binding Rossmann-fold domains"/>
    <property type="match status" value="1"/>
</dbReference>
<name>A0A246F3L6_PSENT</name>
<dbReference type="STRING" id="46680.GCA_000807755_01167"/>
<dbReference type="EMBL" id="NJBA01000013">
    <property type="protein sequence ID" value="OWP47634.1"/>
    <property type="molecule type" value="Genomic_DNA"/>
</dbReference>
<dbReference type="PANTHER" id="PTHR43000">
    <property type="entry name" value="DTDP-D-GLUCOSE 4,6-DEHYDRATASE-RELATED"/>
    <property type="match status" value="1"/>
</dbReference>
<comment type="caution">
    <text evidence="5">The sequence shown here is derived from an EMBL/GenBank/DDBJ whole genome shotgun (WGS) entry which is preliminary data.</text>
</comment>
<feature type="domain" description="Ketoreductase" evidence="4">
    <location>
        <begin position="10"/>
        <end position="145"/>
    </location>
</feature>
<reference evidence="5 6" key="1">
    <citation type="submission" date="2017-06" db="EMBL/GenBank/DDBJ databases">
        <title>Draft genome of Pseudomonas nitroreducens DF05.</title>
        <authorList>
            <person name="Iyer R."/>
        </authorList>
    </citation>
    <scope>NUCLEOTIDE SEQUENCE [LARGE SCALE GENOMIC DNA]</scope>
    <source>
        <strain evidence="5 6">DF05</strain>
    </source>
</reference>